<dbReference type="RefSeq" id="XP_065724505.1">
    <property type="nucleotide sequence ID" value="XM_065868433.1"/>
</dbReference>
<dbReference type="Proteomes" id="UP001652628">
    <property type="component" value="Chromosome 2"/>
</dbReference>
<evidence type="ECO:0000313" key="12">
    <source>
        <dbReference type="RefSeq" id="XP_070854839.1"/>
    </source>
</evidence>
<proteinExistence type="predicted"/>
<dbReference type="RefSeq" id="XP_070854838.1">
    <property type="nucleotide sequence ID" value="XM_070998737.1"/>
</dbReference>
<evidence type="ECO:0000313" key="3">
    <source>
        <dbReference type="RefSeq" id="XP_065724496.1"/>
    </source>
</evidence>
<protein>
    <submittedName>
        <fullName evidence="3 4">Uncharacterized protein LOC108014217</fullName>
    </submittedName>
</protein>
<evidence type="ECO:0000313" key="5">
    <source>
        <dbReference type="RefSeq" id="XP_065724498.1"/>
    </source>
</evidence>
<reference evidence="2 11" key="1">
    <citation type="submission" date="2025-05" db="UniProtKB">
        <authorList>
            <consortium name="RefSeq"/>
        </authorList>
    </citation>
    <scope>NUCLEOTIDE SEQUENCE [LARGE SCALE GENOMIC DNA]</scope>
    <source>
        <strain evidence="3 4">WT10</strain>
        <tissue evidence="3 4">Whole body</tissue>
    </source>
</reference>
<dbReference type="PANTHER" id="PTHR24559">
    <property type="entry name" value="TRANSPOSON TY3-I GAG-POL POLYPROTEIN"/>
    <property type="match status" value="1"/>
</dbReference>
<evidence type="ECO:0000313" key="15">
    <source>
        <dbReference type="RefSeq" id="XP_070854842.1"/>
    </source>
</evidence>
<dbReference type="RefSeq" id="XP_065724500.1">
    <property type="nucleotide sequence ID" value="XM_065868428.1"/>
</dbReference>
<evidence type="ECO:0000313" key="10">
    <source>
        <dbReference type="RefSeq" id="XP_065724506.1"/>
    </source>
</evidence>
<dbReference type="RefSeq" id="XP_070854840.1">
    <property type="nucleotide sequence ID" value="XM_070998739.1"/>
</dbReference>
<evidence type="ECO:0000313" key="8">
    <source>
        <dbReference type="RefSeq" id="XP_065724504.1"/>
    </source>
</evidence>
<dbReference type="RefSeq" id="XP_065724498.1">
    <property type="nucleotide sequence ID" value="XM_065868426.1"/>
</dbReference>
<dbReference type="SUPFAM" id="SSF56672">
    <property type="entry name" value="DNA/RNA polymerases"/>
    <property type="match status" value="1"/>
</dbReference>
<dbReference type="Gene3D" id="3.10.10.10">
    <property type="entry name" value="HIV Type 1 Reverse Transcriptase, subunit A, domain 1"/>
    <property type="match status" value="1"/>
</dbReference>
<evidence type="ECO:0000313" key="13">
    <source>
        <dbReference type="RefSeq" id="XP_070854840.1"/>
    </source>
</evidence>
<dbReference type="RefSeq" id="XP_065724504.1">
    <property type="nucleotide sequence ID" value="XM_065868432.1"/>
</dbReference>
<feature type="region of interest" description="Disordered" evidence="1">
    <location>
        <begin position="78"/>
        <end position="106"/>
    </location>
</feature>
<evidence type="ECO:0000313" key="4">
    <source>
        <dbReference type="RefSeq" id="XP_065724497.1"/>
    </source>
</evidence>
<evidence type="ECO:0000313" key="14">
    <source>
        <dbReference type="RefSeq" id="XP_070854841.1"/>
    </source>
</evidence>
<dbReference type="RefSeq" id="XP_070854842.1">
    <property type="nucleotide sequence ID" value="XM_070998741.1"/>
</dbReference>
<dbReference type="InterPro" id="IPR043502">
    <property type="entry name" value="DNA/RNA_pol_sf"/>
</dbReference>
<dbReference type="RefSeq" id="XP_065724497.1">
    <property type="nucleotide sequence ID" value="XM_065868425.1"/>
</dbReference>
<dbReference type="GO" id="GO:0071897">
    <property type="term" value="P:DNA biosynthetic process"/>
    <property type="evidence" value="ECO:0007669"/>
    <property type="project" value="UniProtKB-ARBA"/>
</dbReference>
<evidence type="ECO:0000256" key="1">
    <source>
        <dbReference type="SAM" id="MobiDB-lite"/>
    </source>
</evidence>
<keyword evidence="2" id="KW-1185">Reference proteome</keyword>
<dbReference type="RefSeq" id="XP_065724506.1">
    <property type="nucleotide sequence ID" value="XM_065868434.1"/>
</dbReference>
<organism evidence="2 12">
    <name type="scientific">Drosophila suzukii</name>
    <name type="common">Spotted-wing drosophila fruit fly</name>
    <dbReference type="NCBI Taxonomy" id="28584"/>
    <lineage>
        <taxon>Eukaryota</taxon>
        <taxon>Metazoa</taxon>
        <taxon>Ecdysozoa</taxon>
        <taxon>Arthropoda</taxon>
        <taxon>Hexapoda</taxon>
        <taxon>Insecta</taxon>
        <taxon>Pterygota</taxon>
        <taxon>Neoptera</taxon>
        <taxon>Endopterygota</taxon>
        <taxon>Diptera</taxon>
        <taxon>Brachycera</taxon>
        <taxon>Muscomorpha</taxon>
        <taxon>Ephydroidea</taxon>
        <taxon>Drosophilidae</taxon>
        <taxon>Drosophila</taxon>
        <taxon>Sophophora</taxon>
    </lineage>
</organism>
<dbReference type="AlphaFoldDB" id="A0AB40DJJ8"/>
<evidence type="ECO:0000313" key="6">
    <source>
        <dbReference type="RefSeq" id="XP_065724500.1"/>
    </source>
</evidence>
<feature type="compositionally biased region" description="Basic and acidic residues" evidence="1">
    <location>
        <begin position="145"/>
        <end position="172"/>
    </location>
</feature>
<name>A0AB40DJJ8_DROSZ</name>
<gene>
    <name evidence="3 4 5 6 7 8 9 10 11 12 13 14 15" type="primary">LOC108014217</name>
</gene>
<evidence type="ECO:0000313" key="7">
    <source>
        <dbReference type="RefSeq" id="XP_065724503.1"/>
    </source>
</evidence>
<accession>A0AB40DJJ8</accession>
<evidence type="ECO:0000313" key="9">
    <source>
        <dbReference type="RefSeq" id="XP_065724505.1"/>
    </source>
</evidence>
<feature type="region of interest" description="Disordered" evidence="1">
    <location>
        <begin position="143"/>
        <end position="176"/>
    </location>
</feature>
<evidence type="ECO:0000313" key="2">
    <source>
        <dbReference type="Proteomes" id="UP001652628"/>
    </source>
</evidence>
<dbReference type="RefSeq" id="XP_070854839.1">
    <property type="nucleotide sequence ID" value="XM_070998738.1"/>
</dbReference>
<dbReference type="GeneID" id="108014217"/>
<dbReference type="InterPro" id="IPR053134">
    <property type="entry name" value="RNA-dir_DNA_polymerase"/>
</dbReference>
<dbReference type="RefSeq" id="XP_065724496.1">
    <property type="nucleotide sequence ID" value="XM_065868424.1"/>
</dbReference>
<sequence>MVARPEEMQEIFTIALADRSSMAVKKLWRTRVELAGTRVWMPFLVMPTMLDSVILGMDFLVAMGTQIQSGEATLKVKLSPSAEDPRLRPSKVNRMSSEDTSPEVLEGRSTTVLGKQESDDKDTMYTEQSEVPAYNRIMRQMTPSGERKNDHGGDEIRRYDEPGRALGDFRPDEIDEAGDGELMTEEDDLRPDQREFITRELTLFKELQGVSHVAEHRIIMRDDKPLKQRYYPRNPAMQSEIDAQVNELLREDAIEPSRSPHSAPIVLIKKKTGKWRMCVDYRLNAHSVPDAYIVPRINHILEKLRQAPHTSTRLLANTQAKDSRQFTAFTVSAYTSGRSCPSDFTRPAQPPSAPWIA</sequence>
<dbReference type="PANTHER" id="PTHR24559:SF444">
    <property type="entry name" value="REVERSE TRANSCRIPTASE DOMAIN-CONTAINING PROTEIN"/>
    <property type="match status" value="1"/>
</dbReference>
<evidence type="ECO:0000313" key="11">
    <source>
        <dbReference type="RefSeq" id="XP_070854838.1"/>
    </source>
</evidence>
<dbReference type="RefSeq" id="XP_070854841.1">
    <property type="nucleotide sequence ID" value="XM_070998740.1"/>
</dbReference>
<dbReference type="RefSeq" id="XP_065724503.1">
    <property type="nucleotide sequence ID" value="XM_065868431.1"/>
</dbReference>